<evidence type="ECO:0000259" key="2">
    <source>
        <dbReference type="Pfam" id="PF20985"/>
    </source>
</evidence>
<feature type="domain" description="Legumain prodomain" evidence="2">
    <location>
        <begin position="116"/>
        <end position="161"/>
    </location>
</feature>
<dbReference type="PANTHER" id="PTHR12000">
    <property type="entry name" value="HEMOGLOBINASE FAMILY MEMBER"/>
    <property type="match status" value="1"/>
</dbReference>
<dbReference type="GO" id="GO:0004197">
    <property type="term" value="F:cysteine-type endopeptidase activity"/>
    <property type="evidence" value="ECO:0007669"/>
    <property type="project" value="TreeGrafter"/>
</dbReference>
<dbReference type="EMBL" id="VOIH02000005">
    <property type="protein sequence ID" value="KAF3445790.1"/>
    <property type="molecule type" value="Genomic_DNA"/>
</dbReference>
<sequence>MLADHVSEGGGVVFVGMHKSDYVYAKNLIDVLKMKHTAKAYKKRYMADYLEEFDTCLEDLYSISWMVNCDKKDLHKETLGEQYEEAKIEFVTDTWAVRKRTPDGTNGIDKFGYDVMQYVMTYEDHCRPLSRYGIKYTRAVANMCNIGFTANQMIAALVKTCIQNNL</sequence>
<comment type="caution">
    <text evidence="3">The sequence shown here is derived from an EMBL/GenBank/DDBJ whole genome shotgun (WGS) entry which is preliminary data.</text>
</comment>
<reference evidence="3" key="1">
    <citation type="submission" date="2020-03" db="EMBL/GenBank/DDBJ databases">
        <title>A high-quality chromosome-level genome assembly of a woody plant with both climbing and erect habits, Rhamnella rubrinervis.</title>
        <authorList>
            <person name="Lu Z."/>
            <person name="Yang Y."/>
            <person name="Zhu X."/>
            <person name="Sun Y."/>
        </authorList>
    </citation>
    <scope>NUCLEOTIDE SEQUENCE</scope>
    <source>
        <strain evidence="3">BYM</strain>
        <tissue evidence="3">Leaf</tissue>
    </source>
</reference>
<evidence type="ECO:0000313" key="4">
    <source>
        <dbReference type="Proteomes" id="UP000796880"/>
    </source>
</evidence>
<keyword evidence="4" id="KW-1185">Reference proteome</keyword>
<evidence type="ECO:0000313" key="3">
    <source>
        <dbReference type="EMBL" id="KAF3445790.1"/>
    </source>
</evidence>
<dbReference type="InterPro" id="IPR046427">
    <property type="entry name" value="Legumain_prodom_sf"/>
</dbReference>
<name>A0A8K0MHE6_9ROSA</name>
<accession>A0A8K0MHE6</accession>
<dbReference type="InterPro" id="IPR001096">
    <property type="entry name" value="Peptidase_C13"/>
</dbReference>
<protein>
    <recommendedName>
        <fullName evidence="2">Legumain prodomain domain-containing protein</fullName>
    </recommendedName>
</protein>
<dbReference type="Proteomes" id="UP000796880">
    <property type="component" value="Unassembled WGS sequence"/>
</dbReference>
<dbReference type="OrthoDB" id="751760at2759"/>
<dbReference type="GO" id="GO:0006624">
    <property type="term" value="P:vacuolar protein processing"/>
    <property type="evidence" value="ECO:0007669"/>
    <property type="project" value="TreeGrafter"/>
</dbReference>
<evidence type="ECO:0000256" key="1">
    <source>
        <dbReference type="ARBA" id="ARBA00009941"/>
    </source>
</evidence>
<dbReference type="PANTHER" id="PTHR12000:SF50">
    <property type="entry name" value="VACUOLAR-PROCESSING ENZYME GAMMA-ISOZYME"/>
    <property type="match status" value="1"/>
</dbReference>
<proteinExistence type="inferred from homology"/>
<dbReference type="GO" id="GO:0051603">
    <property type="term" value="P:proteolysis involved in protein catabolic process"/>
    <property type="evidence" value="ECO:0007669"/>
    <property type="project" value="TreeGrafter"/>
</dbReference>
<dbReference type="Pfam" id="PF01650">
    <property type="entry name" value="Peptidase_C13"/>
    <property type="match status" value="1"/>
</dbReference>
<dbReference type="AlphaFoldDB" id="A0A8K0MHE6"/>
<gene>
    <name evidence="3" type="ORF">FNV43_RR10967</name>
</gene>
<dbReference type="InterPro" id="IPR048501">
    <property type="entry name" value="Legum_prodom"/>
</dbReference>
<dbReference type="GO" id="GO:0005773">
    <property type="term" value="C:vacuole"/>
    <property type="evidence" value="ECO:0007669"/>
    <property type="project" value="GOC"/>
</dbReference>
<dbReference type="Gene3D" id="1.10.132.130">
    <property type="match status" value="1"/>
</dbReference>
<organism evidence="3 4">
    <name type="scientific">Rhamnella rubrinervis</name>
    <dbReference type="NCBI Taxonomy" id="2594499"/>
    <lineage>
        <taxon>Eukaryota</taxon>
        <taxon>Viridiplantae</taxon>
        <taxon>Streptophyta</taxon>
        <taxon>Embryophyta</taxon>
        <taxon>Tracheophyta</taxon>
        <taxon>Spermatophyta</taxon>
        <taxon>Magnoliopsida</taxon>
        <taxon>eudicotyledons</taxon>
        <taxon>Gunneridae</taxon>
        <taxon>Pentapetalae</taxon>
        <taxon>rosids</taxon>
        <taxon>fabids</taxon>
        <taxon>Rosales</taxon>
        <taxon>Rhamnaceae</taxon>
        <taxon>rhamnoid group</taxon>
        <taxon>Rhamneae</taxon>
        <taxon>Rhamnella</taxon>
    </lineage>
</organism>
<comment type="similarity">
    <text evidence="1">Belongs to the peptidase C13 family.</text>
</comment>
<dbReference type="Pfam" id="PF20985">
    <property type="entry name" value="Legum_prodom"/>
    <property type="match status" value="1"/>
</dbReference>